<dbReference type="PANTHER" id="PTHR42855:SF2">
    <property type="entry name" value="DRUG RESISTANCE ABC TRANSPORTER,ATP-BINDING PROTEIN"/>
    <property type="match status" value="1"/>
</dbReference>
<dbReference type="InterPro" id="IPR003593">
    <property type="entry name" value="AAA+_ATPase"/>
</dbReference>
<keyword evidence="2 5" id="KW-0067">ATP-binding</keyword>
<dbReference type="InterPro" id="IPR032524">
    <property type="entry name" value="ABC_tran_C"/>
</dbReference>
<feature type="coiled-coil region" evidence="3">
    <location>
        <begin position="85"/>
        <end position="112"/>
    </location>
</feature>
<accession>A0ABU4WHU7</accession>
<dbReference type="Pfam" id="PF16326">
    <property type="entry name" value="ABC_tran_CTD"/>
    <property type="match status" value="1"/>
</dbReference>
<dbReference type="RefSeq" id="WP_370397585.1">
    <property type="nucleotide sequence ID" value="NZ_JALBUT010000009.1"/>
</dbReference>
<evidence type="ECO:0000256" key="3">
    <source>
        <dbReference type="SAM" id="Coils"/>
    </source>
</evidence>
<keyword evidence="1" id="KW-0547">Nucleotide-binding</keyword>
<dbReference type="Pfam" id="PF12848">
    <property type="entry name" value="ABC_tran_Xtn"/>
    <property type="match status" value="1"/>
</dbReference>
<dbReference type="InterPro" id="IPR051309">
    <property type="entry name" value="ABCF_ATPase"/>
</dbReference>
<feature type="coiled-coil region" evidence="3">
    <location>
        <begin position="561"/>
        <end position="642"/>
    </location>
</feature>
<dbReference type="PANTHER" id="PTHR42855">
    <property type="entry name" value="ABC TRANSPORTER ATP-BINDING SUBUNIT"/>
    <property type="match status" value="1"/>
</dbReference>
<dbReference type="Gene3D" id="3.40.50.300">
    <property type="entry name" value="P-loop containing nucleotide triphosphate hydrolases"/>
    <property type="match status" value="2"/>
</dbReference>
<protein>
    <submittedName>
        <fullName evidence="5">ABC-F family ATP-binding cassette domain-containing protein</fullName>
    </submittedName>
</protein>
<dbReference type="GO" id="GO:0005524">
    <property type="term" value="F:ATP binding"/>
    <property type="evidence" value="ECO:0007669"/>
    <property type="project" value="UniProtKB-KW"/>
</dbReference>
<feature type="domain" description="ABC transporter" evidence="4">
    <location>
        <begin position="326"/>
        <end position="550"/>
    </location>
</feature>
<dbReference type="InterPro" id="IPR032781">
    <property type="entry name" value="ABC_tran_Xtn"/>
</dbReference>
<dbReference type="Pfam" id="PF00005">
    <property type="entry name" value="ABC_tran"/>
    <property type="match status" value="2"/>
</dbReference>
<evidence type="ECO:0000313" key="6">
    <source>
        <dbReference type="Proteomes" id="UP001275932"/>
    </source>
</evidence>
<dbReference type="InterPro" id="IPR003439">
    <property type="entry name" value="ABC_transporter-like_ATP-bd"/>
</dbReference>
<dbReference type="CDD" id="cd03221">
    <property type="entry name" value="ABCF_EF-3"/>
    <property type="match status" value="2"/>
</dbReference>
<feature type="domain" description="ABC transporter" evidence="4">
    <location>
        <begin position="2"/>
        <end position="259"/>
    </location>
</feature>
<keyword evidence="6" id="KW-1185">Reference proteome</keyword>
<keyword evidence="3" id="KW-0175">Coiled coil</keyword>
<dbReference type="SUPFAM" id="SSF52540">
    <property type="entry name" value="P-loop containing nucleoside triphosphate hydrolases"/>
    <property type="match status" value="2"/>
</dbReference>
<dbReference type="SMART" id="SM00382">
    <property type="entry name" value="AAA"/>
    <property type="match status" value="2"/>
</dbReference>
<comment type="caution">
    <text evidence="5">The sequence shown here is derived from an EMBL/GenBank/DDBJ whole genome shotgun (WGS) entry which is preliminary data.</text>
</comment>
<dbReference type="EMBL" id="JALBUT010000009">
    <property type="protein sequence ID" value="MDX8416132.1"/>
    <property type="molecule type" value="Genomic_DNA"/>
</dbReference>
<dbReference type="PROSITE" id="PS00211">
    <property type="entry name" value="ABC_TRANSPORTER_1"/>
    <property type="match status" value="2"/>
</dbReference>
<evidence type="ECO:0000256" key="2">
    <source>
        <dbReference type="ARBA" id="ARBA00022840"/>
    </source>
</evidence>
<dbReference type="Proteomes" id="UP001275932">
    <property type="component" value="Unassembled WGS sequence"/>
</dbReference>
<sequence length="642" mass="72449">MIEIRNISLAFGARKLFDNISAVINRNDKIGLAGSNGAGKSTLLKILSGLEDCDEGTVSRPKYATVGYLAQDISDISEKTLFDEAKSAFENIVELQERLKDAEDRLKILDEKSGEYYQTIEDIGDLERKLEDLDAYRLRSKIETVLHGLGFSPDDIGRKCSEFSGGWRMRIALAKLLLKEPSLLMLDEPTNHLDIESITWLEDYLKSYKGAVIIVSHDRSFLDLLTKKTFHLSAGRLEIYAGNYSYYEKESVIRRNLLEKMAANQAKEIEKTEKFIERFRAKNTKAAQVQSRIKALDKIERIEIEKTESGIEFKFPEPARSGQVVINVENLEKSYGDKHVLKNVSLKVERGERIAIVGVNGAGKTTLAKIMAGTLGFDAGKVELGYNVEMSYFAQHQAAELNPQNTVLEEAENAAPKGEKFKARGLLGSFLFSGDDVFKKVAVLSGGEKNRLALAKMLLRSFNFLILDEPTNHLDINSKKVLQKALANYAGTFVIVSHDRDFLDPIVTKVVEIGKRGVRTFAGNISNYIEKIRLEGVFDAPNSQKKPNEKAISYKEQKALKSANNREMGKIKRRIEAIENEISSSEDECLSYENEMSAPDFFKDAQNSQKTLERHSILKKNIERLYEEWQELSDKLEELQNK</sequence>
<gene>
    <name evidence="5" type="ORF">MOX91_08095</name>
</gene>
<evidence type="ECO:0000259" key="4">
    <source>
        <dbReference type="PROSITE" id="PS50893"/>
    </source>
</evidence>
<reference evidence="5 6" key="1">
    <citation type="submission" date="2022-03" db="EMBL/GenBank/DDBJ databases">
        <title>Novel taxa within the pig intestine.</title>
        <authorList>
            <person name="Wylensek D."/>
            <person name="Bishof K."/>
            <person name="Afrizal A."/>
            <person name="Clavel T."/>
        </authorList>
    </citation>
    <scope>NUCLEOTIDE SEQUENCE [LARGE SCALE GENOMIC DNA]</scope>
    <source>
        <strain evidence="5 6">CLA-KB-P66</strain>
    </source>
</reference>
<dbReference type="InterPro" id="IPR027417">
    <property type="entry name" value="P-loop_NTPase"/>
</dbReference>
<dbReference type="PROSITE" id="PS50893">
    <property type="entry name" value="ABC_TRANSPORTER_2"/>
    <property type="match status" value="2"/>
</dbReference>
<organism evidence="5 6">
    <name type="scientific">Intestinicryptomonas porci</name>
    <dbReference type="NCBI Taxonomy" id="2926320"/>
    <lineage>
        <taxon>Bacteria</taxon>
        <taxon>Pseudomonadati</taxon>
        <taxon>Verrucomicrobiota</taxon>
        <taxon>Opitutia</taxon>
        <taxon>Opitutales</taxon>
        <taxon>Intestinicryptomonaceae</taxon>
        <taxon>Intestinicryptomonas</taxon>
    </lineage>
</organism>
<evidence type="ECO:0000256" key="1">
    <source>
        <dbReference type="ARBA" id="ARBA00022741"/>
    </source>
</evidence>
<evidence type="ECO:0000313" key="5">
    <source>
        <dbReference type="EMBL" id="MDX8416132.1"/>
    </source>
</evidence>
<dbReference type="InterPro" id="IPR017871">
    <property type="entry name" value="ABC_transporter-like_CS"/>
</dbReference>
<name>A0ABU4WHU7_9BACT</name>
<proteinExistence type="predicted"/>